<dbReference type="InterPro" id="IPR001425">
    <property type="entry name" value="Arc/bac/fun_rhodopsins"/>
</dbReference>
<organism evidence="14">
    <name type="scientific">Chromera velia CCMP2878</name>
    <dbReference type="NCBI Taxonomy" id="1169474"/>
    <lineage>
        <taxon>Eukaryota</taxon>
        <taxon>Sar</taxon>
        <taxon>Alveolata</taxon>
        <taxon>Colpodellida</taxon>
        <taxon>Chromeraceae</taxon>
        <taxon>Chromera</taxon>
    </lineage>
</organism>
<dbReference type="VEuPathDB" id="CryptoDB:Cvel_6422"/>
<sequence length="356" mass="39639">MVRAHLLFAALMGAAILAPLAEATRDYLAECIAEDAITPMSTITFGIRVAQASLFVLVGLFYWTRFPDPHVKDERLAVFSLCTSINGYIMLFSGCHNLIMLSDADDVIFEDCTRNDVGRFVQFVITCPLLTWQVSMLARSKMQRQVELVLCTFLMLVLGCWTNAIPEFNYRMMAFSLGALFFVLLVINLDWAVRETSDFKESLLKGRSHMRYICVCVVLTWITFPIAWIIGPAGLAVIPGQAEKITLAAMDLVSKLTFSGYVYYVRNKWTNTLKEETAMKAEAEAAGLDPPPLTTAKSPVTGLDRRTLKHQDAEAEKSKRLLLVLTNKKSEPAVEQTGEKEAEKEAAKEAGEVMDG</sequence>
<keyword evidence="13" id="KW-0732">Signal</keyword>
<feature type="transmembrane region" description="Helical" evidence="12">
    <location>
        <begin position="145"/>
        <end position="164"/>
    </location>
</feature>
<feature type="region of interest" description="Disordered" evidence="11">
    <location>
        <begin position="287"/>
        <end position="315"/>
    </location>
</feature>
<evidence type="ECO:0000256" key="10">
    <source>
        <dbReference type="ARBA" id="ARBA00023170"/>
    </source>
</evidence>
<keyword evidence="10" id="KW-0675">Receptor</keyword>
<evidence type="ECO:0000256" key="2">
    <source>
        <dbReference type="ARBA" id="ARBA00008130"/>
    </source>
</evidence>
<feature type="transmembrane region" description="Helical" evidence="12">
    <location>
        <begin position="47"/>
        <end position="64"/>
    </location>
</feature>
<gene>
    <name evidence="14" type="ORF">Cvel_6422</name>
</gene>
<keyword evidence="3" id="KW-0600">Photoreceptor protein</keyword>
<evidence type="ECO:0000256" key="5">
    <source>
        <dbReference type="ARBA" id="ARBA00022692"/>
    </source>
</evidence>
<dbReference type="PRINTS" id="PR00251">
    <property type="entry name" value="BACTRLOPSIN"/>
</dbReference>
<feature type="signal peptide" evidence="13">
    <location>
        <begin position="1"/>
        <end position="23"/>
    </location>
</feature>
<dbReference type="SUPFAM" id="SSF81321">
    <property type="entry name" value="Family A G protein-coupled receptor-like"/>
    <property type="match status" value="1"/>
</dbReference>
<accession>A0A0G4HDQ9</accession>
<evidence type="ECO:0000256" key="4">
    <source>
        <dbReference type="ARBA" id="ARBA00022606"/>
    </source>
</evidence>
<dbReference type="GO" id="GO:0009881">
    <property type="term" value="F:photoreceptor activity"/>
    <property type="evidence" value="ECO:0007669"/>
    <property type="project" value="UniProtKB-KW"/>
</dbReference>
<comment type="subcellular location">
    <subcellularLocation>
        <location evidence="1">Membrane</location>
        <topology evidence="1">Multi-pass membrane protein</topology>
    </subcellularLocation>
</comment>
<dbReference type="AlphaFoldDB" id="A0A0G4HDQ9"/>
<evidence type="ECO:0000256" key="13">
    <source>
        <dbReference type="SAM" id="SignalP"/>
    </source>
</evidence>
<feature type="chain" id="PRO_5005191398" evidence="13">
    <location>
        <begin position="24"/>
        <end position="356"/>
    </location>
</feature>
<feature type="region of interest" description="Disordered" evidence="11">
    <location>
        <begin position="328"/>
        <end position="356"/>
    </location>
</feature>
<feature type="compositionally biased region" description="Basic and acidic residues" evidence="11">
    <location>
        <begin position="303"/>
        <end position="315"/>
    </location>
</feature>
<name>A0A0G4HDQ9_9ALVE</name>
<evidence type="ECO:0000256" key="11">
    <source>
        <dbReference type="SAM" id="MobiDB-lite"/>
    </source>
</evidence>
<evidence type="ECO:0000313" key="14">
    <source>
        <dbReference type="EMBL" id="CEM42039.1"/>
    </source>
</evidence>
<evidence type="ECO:0000256" key="12">
    <source>
        <dbReference type="SAM" id="Phobius"/>
    </source>
</evidence>
<feature type="transmembrane region" description="Helical" evidence="12">
    <location>
        <begin position="120"/>
        <end position="138"/>
    </location>
</feature>
<evidence type="ECO:0000256" key="9">
    <source>
        <dbReference type="ARBA" id="ARBA00023136"/>
    </source>
</evidence>
<keyword evidence="4" id="KW-0716">Sensory transduction</keyword>
<protein>
    <submittedName>
        <fullName evidence="14">Uncharacterized protein</fullName>
    </submittedName>
</protein>
<dbReference type="PANTHER" id="PTHR28286">
    <property type="match status" value="1"/>
</dbReference>
<keyword evidence="8" id="KW-0157">Chromophore</keyword>
<reference evidence="14" key="1">
    <citation type="submission" date="2014-11" db="EMBL/GenBank/DDBJ databases">
        <authorList>
            <person name="Otto D Thomas"/>
            <person name="Naeem Raeece"/>
        </authorList>
    </citation>
    <scope>NUCLEOTIDE SEQUENCE</scope>
</reference>
<dbReference type="EMBL" id="CDMZ01002364">
    <property type="protein sequence ID" value="CEM42039.1"/>
    <property type="molecule type" value="Genomic_DNA"/>
</dbReference>
<comment type="similarity">
    <text evidence="2">Belongs to the archaeal/bacterial/fungal opsin family.</text>
</comment>
<feature type="transmembrane region" description="Helical" evidence="12">
    <location>
        <begin position="76"/>
        <end position="100"/>
    </location>
</feature>
<evidence type="ECO:0000256" key="6">
    <source>
        <dbReference type="ARBA" id="ARBA00022925"/>
    </source>
</evidence>
<dbReference type="SMART" id="SM01021">
    <property type="entry name" value="Bac_rhodopsin"/>
    <property type="match status" value="1"/>
</dbReference>
<keyword evidence="5 12" id="KW-0812">Transmembrane</keyword>
<evidence type="ECO:0000256" key="1">
    <source>
        <dbReference type="ARBA" id="ARBA00004141"/>
    </source>
</evidence>
<evidence type="ECO:0000256" key="3">
    <source>
        <dbReference type="ARBA" id="ARBA00022543"/>
    </source>
</evidence>
<dbReference type="Pfam" id="PF01036">
    <property type="entry name" value="Bac_rhodopsin"/>
    <property type="match status" value="1"/>
</dbReference>
<keyword evidence="9 12" id="KW-0472">Membrane</keyword>
<keyword evidence="7 12" id="KW-1133">Transmembrane helix</keyword>
<feature type="transmembrane region" description="Helical" evidence="12">
    <location>
        <begin position="245"/>
        <end position="264"/>
    </location>
</feature>
<feature type="transmembrane region" description="Helical" evidence="12">
    <location>
        <begin position="212"/>
        <end position="239"/>
    </location>
</feature>
<dbReference type="Gene3D" id="1.20.1070.10">
    <property type="entry name" value="Rhodopsin 7-helix transmembrane proteins"/>
    <property type="match status" value="1"/>
</dbReference>
<dbReference type="GO" id="GO:0005886">
    <property type="term" value="C:plasma membrane"/>
    <property type="evidence" value="ECO:0007669"/>
    <property type="project" value="TreeGrafter"/>
</dbReference>
<proteinExistence type="inferred from homology"/>
<dbReference type="PhylomeDB" id="A0A0G4HDQ9"/>
<dbReference type="GO" id="GO:0007602">
    <property type="term" value="P:phototransduction"/>
    <property type="evidence" value="ECO:0007669"/>
    <property type="project" value="UniProtKB-KW"/>
</dbReference>
<dbReference type="PANTHER" id="PTHR28286:SF2">
    <property type="entry name" value="BACTERIORHODOPSIN _OPSIN, NOPA (EUROFUNG)"/>
    <property type="match status" value="1"/>
</dbReference>
<keyword evidence="6" id="KW-0681">Retinal protein</keyword>
<feature type="transmembrane region" description="Helical" evidence="12">
    <location>
        <begin position="170"/>
        <end position="191"/>
    </location>
</feature>
<evidence type="ECO:0000256" key="7">
    <source>
        <dbReference type="ARBA" id="ARBA00022989"/>
    </source>
</evidence>
<evidence type="ECO:0000256" key="8">
    <source>
        <dbReference type="ARBA" id="ARBA00022991"/>
    </source>
</evidence>